<comment type="caution">
    <text evidence="3">The sequence shown here is derived from an EMBL/GenBank/DDBJ whole genome shotgun (WGS) entry which is preliminary data.</text>
</comment>
<feature type="chain" id="PRO_5043418270" evidence="2">
    <location>
        <begin position="25"/>
        <end position="178"/>
    </location>
</feature>
<keyword evidence="4" id="KW-1185">Reference proteome</keyword>
<feature type="transmembrane region" description="Helical" evidence="1">
    <location>
        <begin position="63"/>
        <end position="84"/>
    </location>
</feature>
<dbReference type="EMBL" id="JAWWNJ010000013">
    <property type="protein sequence ID" value="KAK7042691.1"/>
    <property type="molecule type" value="Genomic_DNA"/>
</dbReference>
<evidence type="ECO:0000313" key="3">
    <source>
        <dbReference type="EMBL" id="KAK7042691.1"/>
    </source>
</evidence>
<gene>
    <name evidence="3" type="ORF">R3P38DRAFT_3449183</name>
</gene>
<keyword evidence="1" id="KW-0472">Membrane</keyword>
<reference evidence="3 4" key="1">
    <citation type="journal article" date="2024" name="J Genomics">
        <title>Draft genome sequencing and assembly of Favolaschia claudopus CIRM-BRFM 2984 isolated from oak limbs.</title>
        <authorList>
            <person name="Navarro D."/>
            <person name="Drula E."/>
            <person name="Chaduli D."/>
            <person name="Cazenave R."/>
            <person name="Ahrendt S."/>
            <person name="Wang J."/>
            <person name="Lipzen A."/>
            <person name="Daum C."/>
            <person name="Barry K."/>
            <person name="Grigoriev I.V."/>
            <person name="Favel A."/>
            <person name="Rosso M.N."/>
            <person name="Martin F."/>
        </authorList>
    </citation>
    <scope>NUCLEOTIDE SEQUENCE [LARGE SCALE GENOMIC DNA]</scope>
    <source>
        <strain evidence="3 4">CIRM-BRFM 2984</strain>
    </source>
</reference>
<evidence type="ECO:0000256" key="2">
    <source>
        <dbReference type="SAM" id="SignalP"/>
    </source>
</evidence>
<keyword evidence="1" id="KW-1133">Transmembrane helix</keyword>
<evidence type="ECO:0000313" key="4">
    <source>
        <dbReference type="Proteomes" id="UP001362999"/>
    </source>
</evidence>
<feature type="transmembrane region" description="Helical" evidence="1">
    <location>
        <begin position="114"/>
        <end position="138"/>
    </location>
</feature>
<keyword evidence="2" id="KW-0732">Signal</keyword>
<dbReference type="Proteomes" id="UP001362999">
    <property type="component" value="Unassembled WGS sequence"/>
</dbReference>
<accession>A0AAW0CS21</accession>
<proteinExistence type="predicted"/>
<name>A0AAW0CS21_9AGAR</name>
<feature type="signal peptide" evidence="2">
    <location>
        <begin position="1"/>
        <end position="24"/>
    </location>
</feature>
<evidence type="ECO:0000256" key="1">
    <source>
        <dbReference type="SAM" id="Phobius"/>
    </source>
</evidence>
<organism evidence="3 4">
    <name type="scientific">Favolaschia claudopus</name>
    <dbReference type="NCBI Taxonomy" id="2862362"/>
    <lineage>
        <taxon>Eukaryota</taxon>
        <taxon>Fungi</taxon>
        <taxon>Dikarya</taxon>
        <taxon>Basidiomycota</taxon>
        <taxon>Agaricomycotina</taxon>
        <taxon>Agaricomycetes</taxon>
        <taxon>Agaricomycetidae</taxon>
        <taxon>Agaricales</taxon>
        <taxon>Marasmiineae</taxon>
        <taxon>Mycenaceae</taxon>
        <taxon>Favolaschia</taxon>
    </lineage>
</organism>
<feature type="transmembrane region" description="Helical" evidence="1">
    <location>
        <begin position="150"/>
        <end position="169"/>
    </location>
</feature>
<keyword evidence="1" id="KW-0812">Transmembrane</keyword>
<dbReference type="AlphaFoldDB" id="A0AAW0CS21"/>
<protein>
    <submittedName>
        <fullName evidence="3">Uncharacterized protein</fullName>
    </submittedName>
</protein>
<sequence length="178" mass="18902">MTDGFRFGAAVCLFLTLLPIVALAVAYGAAHCILSNILGHAIFVLAQPDRYIATFPSVVLSSLWGGLIMTGAMLAVCLPFAIALGCNGSTQHRSLDLENAEHEEAGGGRVVKAILYEVVCLPLAVAVNVVGVCILRKHGYVGPLPTLADAAKVAVVGALLSSWTHIWRFESRFKSRRS</sequence>